<comment type="caution">
    <text evidence="1">The sequence shown here is derived from an EMBL/GenBank/DDBJ whole genome shotgun (WGS) entry which is preliminary data.</text>
</comment>
<proteinExistence type="predicted"/>
<dbReference type="EMBL" id="PZQS01000005">
    <property type="protein sequence ID" value="PVD30837.1"/>
    <property type="molecule type" value="Genomic_DNA"/>
</dbReference>
<name>A0A2T7PBP2_POMCA</name>
<dbReference type="AlphaFoldDB" id="A0A2T7PBP2"/>
<organism evidence="1 2">
    <name type="scientific">Pomacea canaliculata</name>
    <name type="common">Golden apple snail</name>
    <dbReference type="NCBI Taxonomy" id="400727"/>
    <lineage>
        <taxon>Eukaryota</taxon>
        <taxon>Metazoa</taxon>
        <taxon>Spiralia</taxon>
        <taxon>Lophotrochozoa</taxon>
        <taxon>Mollusca</taxon>
        <taxon>Gastropoda</taxon>
        <taxon>Caenogastropoda</taxon>
        <taxon>Architaenioglossa</taxon>
        <taxon>Ampullarioidea</taxon>
        <taxon>Ampullariidae</taxon>
        <taxon>Pomacea</taxon>
    </lineage>
</organism>
<gene>
    <name evidence="1" type="ORF">C0Q70_10112</name>
</gene>
<protein>
    <submittedName>
        <fullName evidence="1">Uncharacterized protein</fullName>
    </submittedName>
</protein>
<reference evidence="1 2" key="1">
    <citation type="submission" date="2018-04" db="EMBL/GenBank/DDBJ databases">
        <title>The genome of golden apple snail Pomacea canaliculata provides insight into stress tolerance and invasive adaptation.</title>
        <authorList>
            <person name="Liu C."/>
            <person name="Liu B."/>
            <person name="Ren Y."/>
            <person name="Zhang Y."/>
            <person name="Wang H."/>
            <person name="Li S."/>
            <person name="Jiang F."/>
            <person name="Yin L."/>
            <person name="Zhang G."/>
            <person name="Qian W."/>
            <person name="Fan W."/>
        </authorList>
    </citation>
    <scope>NUCLEOTIDE SEQUENCE [LARGE SCALE GENOMIC DNA]</scope>
    <source>
        <strain evidence="1">SZHN2017</strain>
        <tissue evidence="1">Muscle</tissue>
    </source>
</reference>
<dbReference type="Proteomes" id="UP000245119">
    <property type="component" value="Linkage Group LG5"/>
</dbReference>
<evidence type="ECO:0000313" key="2">
    <source>
        <dbReference type="Proteomes" id="UP000245119"/>
    </source>
</evidence>
<sequence>MNEAPSIKLRRRVLRDKVRTTNTAITTTNTVPTTTTISATATNPTIVCEGLNLVLLQNSLTT</sequence>
<evidence type="ECO:0000313" key="1">
    <source>
        <dbReference type="EMBL" id="PVD30837.1"/>
    </source>
</evidence>
<accession>A0A2T7PBP2</accession>
<keyword evidence="2" id="KW-1185">Reference proteome</keyword>